<dbReference type="Gene3D" id="1.20.1600.10">
    <property type="entry name" value="Outer membrane efflux proteins (OEP)"/>
    <property type="match status" value="1"/>
</dbReference>
<proteinExistence type="predicted"/>
<dbReference type="InterPro" id="IPR010131">
    <property type="entry name" value="MdtP/NodT-like"/>
</dbReference>
<dbReference type="Proteomes" id="UP000192132">
    <property type="component" value="Unassembled WGS sequence"/>
</dbReference>
<reference evidence="2 3" key="1">
    <citation type="submission" date="2016-10" db="EMBL/GenBank/DDBJ databases">
        <title>Draft Genome sequence of Alkanindiges sp. strain H1.</title>
        <authorList>
            <person name="Subhash Y."/>
            <person name="Lee S."/>
        </authorList>
    </citation>
    <scope>NUCLEOTIDE SEQUENCE [LARGE SCALE GENOMIC DNA]</scope>
    <source>
        <strain evidence="2 3">H1</strain>
    </source>
</reference>
<keyword evidence="1" id="KW-0732">Signal</keyword>
<dbReference type="EMBL" id="MLCN01000069">
    <property type="protein sequence ID" value="ONG37143.1"/>
    <property type="molecule type" value="Genomic_DNA"/>
</dbReference>
<feature type="signal peptide" evidence="1">
    <location>
        <begin position="1"/>
        <end position="28"/>
    </location>
</feature>
<name>A0A1S8CQT5_9GAMM</name>
<dbReference type="SUPFAM" id="SSF56954">
    <property type="entry name" value="Outer membrane efflux proteins (OEP)"/>
    <property type="match status" value="1"/>
</dbReference>
<gene>
    <name evidence="2" type="ORF">BKE30_15165</name>
</gene>
<evidence type="ECO:0000256" key="1">
    <source>
        <dbReference type="SAM" id="SignalP"/>
    </source>
</evidence>
<evidence type="ECO:0000313" key="3">
    <source>
        <dbReference type="Proteomes" id="UP000192132"/>
    </source>
</evidence>
<dbReference type="PANTHER" id="PTHR30203">
    <property type="entry name" value="OUTER MEMBRANE CATION EFFLUX PROTEIN"/>
    <property type="match status" value="1"/>
</dbReference>
<comment type="caution">
    <text evidence="2">The sequence shown here is derived from an EMBL/GenBank/DDBJ whole genome shotgun (WGS) entry which is preliminary data.</text>
</comment>
<dbReference type="STRING" id="1907941.BKE30_15165"/>
<sequence length="470" mass="52870">MFYFNLFKQAKYVLCITSLTLISTPLWAENAPAAILTTQAPAVGLQENRAVLTLDQAIQLAQQYQPLQTLWQSRLEIAEGNLKQSSLWQNPEISFEQTGFKSTVEQERSFAVSQKLDLFGVRSAKKKLATITLDSEATRQLAYQAQLKLAVTAAYWRVAQAERQLQLIQAQSRLSEASEQAAKRRLEAGRIAEVEYSRVLIAHQQVLTQLAMAQAGLKEVRFQLARLWGNTQPVFISTAALTSNNIWPELDEAGLNVSILQDSPQQQLLQQQQKQAQARLVLAKAQSKPQPTVSLGINQTRIPSMQNDMDNRLTLGVSMPIPVFNRNQGIIQATQALSHISMDQQRYNVSLREQQIQAGLIRLNALSSQYQQLQQHQLPLAKSIQQKTLEGFEIGKFSVTEVQQATREYQTIQFNQLQLLSQAWQLSLQMQAISLGLSGEFDMNDANYMDNSQLQLWQDTLSIPLMGTGE</sequence>
<dbReference type="OrthoDB" id="6716807at2"/>
<protein>
    <recommendedName>
        <fullName evidence="4">TolC family protein</fullName>
    </recommendedName>
</protein>
<dbReference type="GO" id="GO:0015562">
    <property type="term" value="F:efflux transmembrane transporter activity"/>
    <property type="evidence" value="ECO:0007669"/>
    <property type="project" value="InterPro"/>
</dbReference>
<organism evidence="2 3">
    <name type="scientific">Alkanindiges hydrocarboniclasticus</name>
    <dbReference type="NCBI Taxonomy" id="1907941"/>
    <lineage>
        <taxon>Bacteria</taxon>
        <taxon>Pseudomonadati</taxon>
        <taxon>Pseudomonadota</taxon>
        <taxon>Gammaproteobacteria</taxon>
        <taxon>Moraxellales</taxon>
        <taxon>Moraxellaceae</taxon>
        <taxon>Alkanindiges</taxon>
    </lineage>
</organism>
<dbReference type="RefSeq" id="WP_076879420.1">
    <property type="nucleotide sequence ID" value="NZ_MLCN01000069.1"/>
</dbReference>
<evidence type="ECO:0008006" key="4">
    <source>
        <dbReference type="Google" id="ProtNLM"/>
    </source>
</evidence>
<feature type="chain" id="PRO_5013001078" description="TolC family protein" evidence="1">
    <location>
        <begin position="29"/>
        <end position="470"/>
    </location>
</feature>
<evidence type="ECO:0000313" key="2">
    <source>
        <dbReference type="EMBL" id="ONG37143.1"/>
    </source>
</evidence>
<dbReference type="PANTHER" id="PTHR30203:SF24">
    <property type="entry name" value="BLR4935 PROTEIN"/>
    <property type="match status" value="1"/>
</dbReference>
<dbReference type="AlphaFoldDB" id="A0A1S8CQT5"/>
<accession>A0A1S8CQT5</accession>
<keyword evidence="3" id="KW-1185">Reference proteome</keyword>